<dbReference type="Proteomes" id="UP000218164">
    <property type="component" value="Unassembled WGS sequence"/>
</dbReference>
<organism evidence="3 4">
    <name type="scientific">Methanosarcina spelaei</name>
    <dbReference type="NCBI Taxonomy" id="1036679"/>
    <lineage>
        <taxon>Archaea</taxon>
        <taxon>Methanobacteriati</taxon>
        <taxon>Methanobacteriota</taxon>
        <taxon>Stenosarchaea group</taxon>
        <taxon>Methanomicrobia</taxon>
        <taxon>Methanosarcinales</taxon>
        <taxon>Methanosarcinaceae</taxon>
        <taxon>Methanosarcina</taxon>
    </lineage>
</organism>
<evidence type="ECO:0000256" key="1">
    <source>
        <dbReference type="SAM" id="Phobius"/>
    </source>
</evidence>
<feature type="transmembrane region" description="Helical" evidence="1">
    <location>
        <begin position="102"/>
        <end position="119"/>
    </location>
</feature>
<dbReference type="Pfam" id="PF07853">
    <property type="entry name" value="DUF1648"/>
    <property type="match status" value="1"/>
</dbReference>
<gene>
    <name evidence="3" type="ORF">ASJ81_05540</name>
</gene>
<name>A0A2A2HTL6_9EURY</name>
<feature type="transmembrane region" description="Helical" evidence="1">
    <location>
        <begin position="12"/>
        <end position="31"/>
    </location>
</feature>
<protein>
    <recommendedName>
        <fullName evidence="2">DUF1648 domain-containing protein</fullName>
    </recommendedName>
</protein>
<dbReference type="AlphaFoldDB" id="A0A2A2HTL6"/>
<dbReference type="EMBL" id="LMVP01000201">
    <property type="protein sequence ID" value="PAV12668.1"/>
    <property type="molecule type" value="Genomic_DNA"/>
</dbReference>
<keyword evidence="4" id="KW-1185">Reference proteome</keyword>
<keyword evidence="1" id="KW-1133">Transmembrane helix</keyword>
<accession>A0A2A2HTL6</accession>
<feature type="domain" description="DUF1648" evidence="2">
    <location>
        <begin position="18"/>
        <end position="64"/>
    </location>
</feature>
<keyword evidence="1" id="KW-0812">Transmembrane</keyword>
<dbReference type="RefSeq" id="WP_170943280.1">
    <property type="nucleotide sequence ID" value="NZ_LMVP01000201.1"/>
</dbReference>
<reference evidence="3 4" key="1">
    <citation type="journal article" date="2017" name="BMC Genomics">
        <title>Genomic analysis of methanogenic archaea reveals a shift towards energy conservation.</title>
        <authorList>
            <person name="Gilmore S.P."/>
            <person name="Henske J.K."/>
            <person name="Sexton J.A."/>
            <person name="Solomon K.V."/>
            <person name="Seppala S."/>
            <person name="Yoo J.I."/>
            <person name="Huyett L.M."/>
            <person name="Pressman A."/>
            <person name="Cogan J.Z."/>
            <person name="Kivenson V."/>
            <person name="Peng X."/>
            <person name="Tan Y."/>
            <person name="Valentine D.L."/>
            <person name="O'Malley M.A."/>
        </authorList>
    </citation>
    <scope>NUCLEOTIDE SEQUENCE [LARGE SCALE GENOMIC DNA]</scope>
    <source>
        <strain evidence="3 4">MC-15</strain>
    </source>
</reference>
<evidence type="ECO:0000259" key="2">
    <source>
        <dbReference type="Pfam" id="PF07853"/>
    </source>
</evidence>
<feature type="transmembrane region" description="Helical" evidence="1">
    <location>
        <begin position="57"/>
        <end position="81"/>
    </location>
</feature>
<sequence length="159" mass="18435">MKLKYTKLQLALEIIGLLLLVGMIVFIYIQWDQIPQQVPMHYNALGKIDSWGSKYQILVLPIISILLYIFITVVSFFPQIWNVTVQVTDENKEAVYLSTKNLIIFLKVEMLTIFFYLNYHTVTAQPLSITFLPIFIITIFGTLVFFIVRIIRVGNGKKT</sequence>
<dbReference type="InterPro" id="IPR012867">
    <property type="entry name" value="DUF1648"/>
</dbReference>
<evidence type="ECO:0000313" key="4">
    <source>
        <dbReference type="Proteomes" id="UP000218164"/>
    </source>
</evidence>
<keyword evidence="1" id="KW-0472">Membrane</keyword>
<comment type="caution">
    <text evidence="3">The sequence shown here is derived from an EMBL/GenBank/DDBJ whole genome shotgun (WGS) entry which is preliminary data.</text>
</comment>
<evidence type="ECO:0000313" key="3">
    <source>
        <dbReference type="EMBL" id="PAV12668.1"/>
    </source>
</evidence>
<feature type="transmembrane region" description="Helical" evidence="1">
    <location>
        <begin position="131"/>
        <end position="151"/>
    </location>
</feature>
<dbReference type="OrthoDB" id="102247at2157"/>
<proteinExistence type="predicted"/>